<accession>A0A0V0YRU9</accession>
<proteinExistence type="predicted"/>
<evidence type="ECO:0000313" key="3">
    <source>
        <dbReference type="Proteomes" id="UP000054783"/>
    </source>
</evidence>
<evidence type="ECO:0000313" key="2">
    <source>
        <dbReference type="EMBL" id="KRY02707.1"/>
    </source>
</evidence>
<reference evidence="2 3" key="1">
    <citation type="submission" date="2015-01" db="EMBL/GenBank/DDBJ databases">
        <title>Evolution of Trichinella species and genotypes.</title>
        <authorList>
            <person name="Korhonen P.K."/>
            <person name="Edoardo P."/>
            <person name="Giuseppe L.R."/>
            <person name="Gasser R.B."/>
        </authorList>
    </citation>
    <scope>NUCLEOTIDE SEQUENCE [LARGE SCALE GENOMIC DNA]</scope>
    <source>
        <strain evidence="2">ISS2496</strain>
    </source>
</reference>
<dbReference type="Proteomes" id="UP000054783">
    <property type="component" value="Unassembled WGS sequence"/>
</dbReference>
<evidence type="ECO:0000256" key="1">
    <source>
        <dbReference type="SAM" id="MobiDB-lite"/>
    </source>
</evidence>
<gene>
    <name evidence="2" type="ORF">T12_9361</name>
</gene>
<comment type="caution">
    <text evidence="2">The sequence shown here is derived from an EMBL/GenBank/DDBJ whole genome shotgun (WGS) entry which is preliminary data.</text>
</comment>
<dbReference type="EMBL" id="JYDQ01003535">
    <property type="protein sequence ID" value="KRY02707.1"/>
    <property type="molecule type" value="Genomic_DNA"/>
</dbReference>
<feature type="compositionally biased region" description="Polar residues" evidence="1">
    <location>
        <begin position="1"/>
        <end position="17"/>
    </location>
</feature>
<organism evidence="2 3">
    <name type="scientific">Trichinella patagoniensis</name>
    <dbReference type="NCBI Taxonomy" id="990121"/>
    <lineage>
        <taxon>Eukaryota</taxon>
        <taxon>Metazoa</taxon>
        <taxon>Ecdysozoa</taxon>
        <taxon>Nematoda</taxon>
        <taxon>Enoplea</taxon>
        <taxon>Dorylaimia</taxon>
        <taxon>Trichinellida</taxon>
        <taxon>Trichinellidae</taxon>
        <taxon>Trichinella</taxon>
    </lineage>
</organism>
<keyword evidence="3" id="KW-1185">Reference proteome</keyword>
<feature type="region of interest" description="Disordered" evidence="1">
    <location>
        <begin position="1"/>
        <end position="36"/>
    </location>
</feature>
<dbReference type="AlphaFoldDB" id="A0A0V0YRU9"/>
<name>A0A0V0YRU9_9BILA</name>
<sequence>MQADRNTTNIRSFYSVTNNQRNALRRQQRTERSSTNFDSFTDVNCGVRF</sequence>
<protein>
    <submittedName>
        <fullName evidence="2">Uncharacterized protein</fullName>
    </submittedName>
</protein>